<comment type="similarity">
    <text evidence="2">Belongs to the bacterial solute-binding protein SsuA/TauA family.</text>
</comment>
<protein>
    <submittedName>
        <fullName evidence="5">PhnD/SsuA/transferrin family substrate-binding protein</fullName>
    </submittedName>
</protein>
<evidence type="ECO:0000313" key="6">
    <source>
        <dbReference type="Proteomes" id="UP000440096"/>
    </source>
</evidence>
<keyword evidence="6" id="KW-1185">Reference proteome</keyword>
<dbReference type="OrthoDB" id="3565657at2"/>
<sequence length="325" mass="32494">MRRRYGLVAALAVILAGCSTGQPGDSASGLTKISYAILSPSASFAPELLMGSEPQMCAPYGVAPSITVLNAAAAGPALAAGQIQAVRDGTGAVLATASKNPAGIKIAATVGNAPYFLWGAKEIRSIGDLKGQTVGASASGAVADLVMRETLSENGLQPGTDVKITYGGSASSLFGLAASGAIKGLVYPEPLPATVTAAGVHKIAEVSADPRIAPILSTVIAVSARVATGQREAVTGLLRCLAAASQLALRGDQRVVAALAKAAKIDEPTAAAQLAGVRAAGTFALAPLTAGDARAVMAVLEKQGVQRFGPFDPSEVIDDSLLPRS</sequence>
<evidence type="ECO:0000256" key="2">
    <source>
        <dbReference type="ARBA" id="ARBA00010742"/>
    </source>
</evidence>
<dbReference type="AlphaFoldDB" id="A0A6N7Z0K0"/>
<comment type="caution">
    <text evidence="5">The sequence shown here is derived from an EMBL/GenBank/DDBJ whole genome shotgun (WGS) entry which is preliminary data.</text>
</comment>
<dbReference type="EMBL" id="WMBA01000004">
    <property type="protein sequence ID" value="MTD53120.1"/>
    <property type="molecule type" value="Genomic_DNA"/>
</dbReference>
<dbReference type="RefSeq" id="WP_154755381.1">
    <property type="nucleotide sequence ID" value="NZ_WMBA01000004.1"/>
</dbReference>
<name>A0A6N7Z0K0_9PSEU</name>
<dbReference type="SUPFAM" id="SSF53850">
    <property type="entry name" value="Periplasmic binding protein-like II"/>
    <property type="match status" value="1"/>
</dbReference>
<organism evidence="5 6">
    <name type="scientific">Amycolatopsis pithecellobii</name>
    <dbReference type="NCBI Taxonomy" id="664692"/>
    <lineage>
        <taxon>Bacteria</taxon>
        <taxon>Bacillati</taxon>
        <taxon>Actinomycetota</taxon>
        <taxon>Actinomycetes</taxon>
        <taxon>Pseudonocardiales</taxon>
        <taxon>Pseudonocardiaceae</taxon>
        <taxon>Amycolatopsis</taxon>
    </lineage>
</organism>
<gene>
    <name evidence="5" type="ORF">GKO32_03880</name>
</gene>
<dbReference type="PANTHER" id="PTHR30024">
    <property type="entry name" value="ALIPHATIC SULFONATES-BINDING PROTEIN-RELATED"/>
    <property type="match status" value="1"/>
</dbReference>
<dbReference type="PROSITE" id="PS51257">
    <property type="entry name" value="PROKAR_LIPOPROTEIN"/>
    <property type="match status" value="1"/>
</dbReference>
<dbReference type="Pfam" id="PF13379">
    <property type="entry name" value="NMT1_2"/>
    <property type="match status" value="1"/>
</dbReference>
<dbReference type="Proteomes" id="UP000440096">
    <property type="component" value="Unassembled WGS sequence"/>
</dbReference>
<keyword evidence="3 4" id="KW-0732">Signal</keyword>
<reference evidence="5 6" key="1">
    <citation type="submission" date="2019-11" db="EMBL/GenBank/DDBJ databases">
        <title>Draft genome of Amycolatopsis RM579.</title>
        <authorList>
            <person name="Duangmal K."/>
            <person name="Mingma R."/>
        </authorList>
    </citation>
    <scope>NUCLEOTIDE SEQUENCE [LARGE SCALE GENOMIC DNA]</scope>
    <source>
        <strain evidence="5 6">RM579</strain>
    </source>
</reference>
<evidence type="ECO:0000256" key="1">
    <source>
        <dbReference type="ARBA" id="ARBA00004418"/>
    </source>
</evidence>
<evidence type="ECO:0000313" key="5">
    <source>
        <dbReference type="EMBL" id="MTD53120.1"/>
    </source>
</evidence>
<evidence type="ECO:0000256" key="4">
    <source>
        <dbReference type="SAM" id="SignalP"/>
    </source>
</evidence>
<dbReference type="Gene3D" id="3.40.190.10">
    <property type="entry name" value="Periplasmic binding protein-like II"/>
    <property type="match status" value="2"/>
</dbReference>
<dbReference type="GO" id="GO:0042597">
    <property type="term" value="C:periplasmic space"/>
    <property type="evidence" value="ECO:0007669"/>
    <property type="project" value="UniProtKB-SubCell"/>
</dbReference>
<proteinExistence type="inferred from homology"/>
<comment type="subcellular location">
    <subcellularLocation>
        <location evidence="1">Periplasm</location>
    </subcellularLocation>
</comment>
<accession>A0A6N7Z0K0</accession>
<feature type="signal peptide" evidence="4">
    <location>
        <begin position="1"/>
        <end position="21"/>
    </location>
</feature>
<feature type="chain" id="PRO_5039026059" evidence="4">
    <location>
        <begin position="22"/>
        <end position="325"/>
    </location>
</feature>
<dbReference type="PANTHER" id="PTHR30024:SF47">
    <property type="entry name" value="TAURINE-BINDING PERIPLASMIC PROTEIN"/>
    <property type="match status" value="1"/>
</dbReference>
<evidence type="ECO:0000256" key="3">
    <source>
        <dbReference type="ARBA" id="ARBA00022729"/>
    </source>
</evidence>